<evidence type="ECO:0000256" key="1">
    <source>
        <dbReference type="ARBA" id="ARBA00004141"/>
    </source>
</evidence>
<evidence type="ECO:0000259" key="9">
    <source>
        <dbReference type="PROSITE" id="PS50111"/>
    </source>
</evidence>
<evidence type="ECO:0000256" key="6">
    <source>
        <dbReference type="ARBA" id="ARBA00029447"/>
    </source>
</evidence>
<comment type="similarity">
    <text evidence="6">Belongs to the methyl-accepting chemotaxis (MCP) protein family.</text>
</comment>
<dbReference type="Proteomes" id="UP000319627">
    <property type="component" value="Unassembled WGS sequence"/>
</dbReference>
<dbReference type="Pfam" id="PF00015">
    <property type="entry name" value="MCPsignal"/>
    <property type="match status" value="1"/>
</dbReference>
<feature type="domain" description="Methyl-accepting transducer" evidence="9">
    <location>
        <begin position="267"/>
        <end position="503"/>
    </location>
</feature>
<dbReference type="Pfam" id="PF12729">
    <property type="entry name" value="4HB_MCP_1"/>
    <property type="match status" value="1"/>
</dbReference>
<feature type="transmembrane region" description="Helical" evidence="8">
    <location>
        <begin position="187"/>
        <end position="208"/>
    </location>
</feature>
<proteinExistence type="inferred from homology"/>
<dbReference type="InterPro" id="IPR004090">
    <property type="entry name" value="Chemotax_Me-accpt_rcpt"/>
</dbReference>
<dbReference type="RefSeq" id="WP_144572555.1">
    <property type="nucleotide sequence ID" value="NZ_VLKG01000011.1"/>
</dbReference>
<dbReference type="EMBL" id="VLKG01000011">
    <property type="protein sequence ID" value="TWH64242.1"/>
    <property type="molecule type" value="Genomic_DNA"/>
</dbReference>
<keyword evidence="11" id="KW-1185">Reference proteome</keyword>
<evidence type="ECO:0000256" key="2">
    <source>
        <dbReference type="ARBA" id="ARBA00022692"/>
    </source>
</evidence>
<evidence type="ECO:0000313" key="10">
    <source>
        <dbReference type="EMBL" id="TWH64242.1"/>
    </source>
</evidence>
<dbReference type="CDD" id="cd11386">
    <property type="entry name" value="MCP_signal"/>
    <property type="match status" value="1"/>
</dbReference>
<dbReference type="PROSITE" id="PS50111">
    <property type="entry name" value="CHEMOTAXIS_TRANSDUC_2"/>
    <property type="match status" value="1"/>
</dbReference>
<dbReference type="Gene3D" id="1.10.287.950">
    <property type="entry name" value="Methyl-accepting chemotaxis protein"/>
    <property type="match status" value="1"/>
</dbReference>
<dbReference type="AlphaFoldDB" id="A0A562HZX6"/>
<comment type="subcellular location">
    <subcellularLocation>
        <location evidence="1">Membrane</location>
        <topology evidence="1">Multi-pass membrane protein</topology>
    </subcellularLocation>
</comment>
<dbReference type="GO" id="GO:0004888">
    <property type="term" value="F:transmembrane signaling receptor activity"/>
    <property type="evidence" value="ECO:0007669"/>
    <property type="project" value="InterPro"/>
</dbReference>
<dbReference type="InterPro" id="IPR004089">
    <property type="entry name" value="MCPsignal_dom"/>
</dbReference>
<evidence type="ECO:0000256" key="7">
    <source>
        <dbReference type="PROSITE-ProRule" id="PRU00284"/>
    </source>
</evidence>
<dbReference type="PANTHER" id="PTHR32089">
    <property type="entry name" value="METHYL-ACCEPTING CHEMOTAXIS PROTEIN MCPB"/>
    <property type="match status" value="1"/>
</dbReference>
<accession>A0A562HZX6</accession>
<organism evidence="10 11">
    <name type="scientific">Azomonas agilis</name>
    <dbReference type="NCBI Taxonomy" id="116849"/>
    <lineage>
        <taxon>Bacteria</taxon>
        <taxon>Pseudomonadati</taxon>
        <taxon>Pseudomonadota</taxon>
        <taxon>Gammaproteobacteria</taxon>
        <taxon>Pseudomonadales</taxon>
        <taxon>Pseudomonadaceae</taxon>
        <taxon>Azomonas</taxon>
    </lineage>
</organism>
<protein>
    <submittedName>
        <fullName evidence="10">Methyl-accepting chemotaxis protein</fullName>
    </submittedName>
</protein>
<name>A0A562HZX6_9GAMM</name>
<evidence type="ECO:0000256" key="8">
    <source>
        <dbReference type="SAM" id="Phobius"/>
    </source>
</evidence>
<dbReference type="SMART" id="SM00283">
    <property type="entry name" value="MA"/>
    <property type="match status" value="1"/>
</dbReference>
<comment type="caution">
    <text evidence="10">The sequence shown here is derived from an EMBL/GenBank/DDBJ whole genome shotgun (WGS) entry which is preliminary data.</text>
</comment>
<evidence type="ECO:0000256" key="4">
    <source>
        <dbReference type="ARBA" id="ARBA00023136"/>
    </source>
</evidence>
<gene>
    <name evidence="10" type="ORF">LX59_02649</name>
</gene>
<feature type="transmembrane region" description="Helical" evidence="8">
    <location>
        <begin position="12"/>
        <end position="32"/>
    </location>
</feature>
<dbReference type="PANTHER" id="PTHR32089:SF119">
    <property type="entry name" value="METHYL-ACCEPTING CHEMOTAXIS PROTEIN CTPL"/>
    <property type="match status" value="1"/>
</dbReference>
<evidence type="ECO:0000256" key="5">
    <source>
        <dbReference type="ARBA" id="ARBA00023224"/>
    </source>
</evidence>
<keyword evidence="4 8" id="KW-0472">Membrane</keyword>
<dbReference type="OrthoDB" id="2489132at2"/>
<evidence type="ECO:0000256" key="3">
    <source>
        <dbReference type="ARBA" id="ARBA00022989"/>
    </source>
</evidence>
<dbReference type="GO" id="GO:0007165">
    <property type="term" value="P:signal transduction"/>
    <property type="evidence" value="ECO:0007669"/>
    <property type="project" value="UniProtKB-KW"/>
</dbReference>
<dbReference type="GO" id="GO:0006935">
    <property type="term" value="P:chemotaxis"/>
    <property type="evidence" value="ECO:0007669"/>
    <property type="project" value="InterPro"/>
</dbReference>
<dbReference type="InterPro" id="IPR024478">
    <property type="entry name" value="HlyB_4HB_MCP"/>
</dbReference>
<keyword evidence="3 8" id="KW-1133">Transmembrane helix</keyword>
<dbReference type="SUPFAM" id="SSF58104">
    <property type="entry name" value="Methyl-accepting chemotaxis protein (MCP) signaling domain"/>
    <property type="match status" value="1"/>
</dbReference>
<keyword evidence="5 7" id="KW-0807">Transducer</keyword>
<dbReference type="GO" id="GO:0016020">
    <property type="term" value="C:membrane"/>
    <property type="evidence" value="ECO:0007669"/>
    <property type="project" value="UniProtKB-SubCell"/>
</dbReference>
<dbReference type="PRINTS" id="PR00260">
    <property type="entry name" value="CHEMTRNSDUCR"/>
</dbReference>
<reference evidence="10 11" key="1">
    <citation type="submission" date="2019-07" db="EMBL/GenBank/DDBJ databases">
        <title>Genomic Encyclopedia of Type Strains, Phase I: the one thousand microbial genomes (KMG-I) project.</title>
        <authorList>
            <person name="Kyrpides N."/>
        </authorList>
    </citation>
    <scope>NUCLEOTIDE SEQUENCE [LARGE SCALE GENOMIC DNA]</scope>
    <source>
        <strain evidence="10 11">DSM 375</strain>
    </source>
</reference>
<sequence>MSNLSVRARLVFLVSILLTSSILIGGTGLYGLKTLLNSLNTVYLDRVVPLRDLKIIVDLYAVNIVDASHKVRNGNFSYAEGLQELVKAEARINELWQAYLKTYLIAEERQIIQHIQPLMDKAREPLQRLAGIFKRQDSAALNSFVLQELYALIDPLSARFSELIEVQIKESAHQYAEGVAVYERNQVLGVGLQLLALVVGCGTAWIIIRQLYQQLGTEPAVLNQLARLIAQGNLSPSPDTKSHTGVLQSVDSMRRSLHDMIGEIGRGSTQIETAASELSNSTGRILEGCAQQSNTANSMAAAVEELSVSIGHIADNAQHAEQTAHQAEASSRLGAQVMQEAVAEITKIAEIVSESAADIEQLAEQSSNINSIVNVIRGIAEQTNLLALNAAIEAARAGEQGRGFAVVADEVRSLAARTAQSTTEIVALVSAIQSGTSKAKESMSGGREHITHGLQLVEEAGQSISTINQSMAQTLSATASIALALREQRAASDEVAINLERVVQFVAHNNEAIKGIAGSTQRLQNLGKDLSRLTQRFSL</sequence>
<evidence type="ECO:0000313" key="11">
    <source>
        <dbReference type="Proteomes" id="UP000319627"/>
    </source>
</evidence>
<keyword evidence="2 8" id="KW-0812">Transmembrane</keyword>
<dbReference type="FunFam" id="1.10.287.950:FF:000001">
    <property type="entry name" value="Methyl-accepting chemotaxis sensory transducer"/>
    <property type="match status" value="1"/>
</dbReference>